<gene>
    <name evidence="8" type="ORF">L203_104030</name>
</gene>
<accession>A0A1E3IBN4</accession>
<dbReference type="GeneID" id="91088240"/>
<reference evidence="8" key="3">
    <citation type="submission" date="2024-01" db="EMBL/GenBank/DDBJ databases">
        <authorList>
            <person name="Coelho M.A."/>
            <person name="David-Palma M."/>
            <person name="Shea T."/>
            <person name="Sun S."/>
            <person name="Cuomo C.A."/>
            <person name="Heitman J."/>
        </authorList>
    </citation>
    <scope>NUCLEOTIDE SEQUENCE</scope>
    <source>
        <strain evidence="8">CBS 7841</strain>
    </source>
</reference>
<keyword evidence="3 7" id="KW-0812">Transmembrane</keyword>
<dbReference type="RefSeq" id="XP_066069516.1">
    <property type="nucleotide sequence ID" value="XM_066213419.1"/>
</dbReference>
<evidence type="ECO:0000256" key="5">
    <source>
        <dbReference type="ARBA" id="ARBA00023136"/>
    </source>
</evidence>
<dbReference type="Gene3D" id="2.30.30.40">
    <property type="entry name" value="SH3 Domains"/>
    <property type="match status" value="1"/>
</dbReference>
<dbReference type="VEuPathDB" id="FungiDB:L203_04523"/>
<keyword evidence="5 7" id="KW-0472">Membrane</keyword>
<feature type="region of interest" description="Disordered" evidence="6">
    <location>
        <begin position="62"/>
        <end position="148"/>
    </location>
</feature>
<comment type="subcellular location">
    <subcellularLocation>
        <location evidence="1">Membrane</location>
        <topology evidence="1">Single-pass membrane protein</topology>
    </subcellularLocation>
</comment>
<reference evidence="8" key="1">
    <citation type="submission" date="2016-06" db="EMBL/GenBank/DDBJ databases">
        <authorList>
            <person name="Cuomo C."/>
            <person name="Litvintseva A."/>
            <person name="Heitman J."/>
            <person name="Chen Y."/>
            <person name="Sun S."/>
            <person name="Springer D."/>
            <person name="Dromer F."/>
            <person name="Young S."/>
            <person name="Zeng Q."/>
            <person name="Chapman S."/>
            <person name="Gujja S."/>
            <person name="Saif S."/>
            <person name="Birren B."/>
        </authorList>
    </citation>
    <scope>NUCLEOTIDE SEQUENCE</scope>
    <source>
        <strain evidence="8">CBS 7841</strain>
    </source>
</reference>
<dbReference type="InterPro" id="IPR001452">
    <property type="entry name" value="SH3_domain"/>
</dbReference>
<dbReference type="PANTHER" id="PTHR15549:SF30">
    <property type="entry name" value="MID2 DOMAIN-CONTAINING PROTEIN"/>
    <property type="match status" value="1"/>
</dbReference>
<evidence type="ECO:0000313" key="8">
    <source>
        <dbReference type="EMBL" id="WVN88816.1"/>
    </source>
</evidence>
<evidence type="ECO:0000256" key="3">
    <source>
        <dbReference type="ARBA" id="ARBA00022692"/>
    </source>
</evidence>
<keyword evidence="2" id="KW-0728">SH3 domain</keyword>
<evidence type="ECO:0000313" key="9">
    <source>
        <dbReference type="Proteomes" id="UP000094043"/>
    </source>
</evidence>
<evidence type="ECO:0000256" key="4">
    <source>
        <dbReference type="ARBA" id="ARBA00022989"/>
    </source>
</evidence>
<dbReference type="GO" id="GO:0016020">
    <property type="term" value="C:membrane"/>
    <property type="evidence" value="ECO:0007669"/>
    <property type="project" value="UniProtKB-SubCell"/>
</dbReference>
<dbReference type="InterPro" id="IPR051694">
    <property type="entry name" value="Immunoregulatory_rcpt-like"/>
</dbReference>
<dbReference type="SUPFAM" id="SSF50044">
    <property type="entry name" value="SH3-domain"/>
    <property type="match status" value="1"/>
</dbReference>
<dbReference type="PROSITE" id="PS50002">
    <property type="entry name" value="SH3"/>
    <property type="match status" value="1"/>
</dbReference>
<name>A0A1E3IBN4_9TREE</name>
<evidence type="ECO:0000256" key="6">
    <source>
        <dbReference type="SAM" id="MobiDB-lite"/>
    </source>
</evidence>
<evidence type="ECO:0000256" key="7">
    <source>
        <dbReference type="SAM" id="Phobius"/>
    </source>
</evidence>
<organism evidence="8 9">
    <name type="scientific">Cryptococcus depauperatus CBS 7841</name>
    <dbReference type="NCBI Taxonomy" id="1295531"/>
    <lineage>
        <taxon>Eukaryota</taxon>
        <taxon>Fungi</taxon>
        <taxon>Dikarya</taxon>
        <taxon>Basidiomycota</taxon>
        <taxon>Agaricomycotina</taxon>
        <taxon>Tremellomycetes</taxon>
        <taxon>Tremellales</taxon>
        <taxon>Cryptococcaceae</taxon>
        <taxon>Cryptococcus</taxon>
    </lineage>
</organism>
<dbReference type="EMBL" id="CP143787">
    <property type="protein sequence ID" value="WVN88816.1"/>
    <property type="molecule type" value="Genomic_DNA"/>
</dbReference>
<sequence>MPGLLDSIFGGADANPLDPNAEKPSPAVKSNTRSVTSIVTASNGTNTISQQKATPVVGISTTTSATTSRSSTLPISAVTNSSTSSTQLSKTTTSNGTSTDRGVTNTGSSTTSQASITSAVNTSQTTSDASSTASIAGANSKGSSSKSGLSTGAIVGIVIACIVGVVIIAWLATSSLRRKRKADRAKRRSSVFDWPATGMQEGQQEKSRYELPSQSFAMSEPYNNNRSGPGYSTNEAIQAAGLTSSAVSQIHMERHNPLVNYRNSLQSLSLIPPLPPGQGQNTYSQQPNPHYQQSFAGAGGAASHIPQTTVTGGSWVRVKVGFVRSMEDELAIAPGQKLYLHEVYDDDWTLCEDERRNRGVVPVSCLEPL</sequence>
<protein>
    <submittedName>
        <fullName evidence="8">Uncharacterized protein</fullName>
    </submittedName>
</protein>
<proteinExistence type="predicted"/>
<reference evidence="8" key="2">
    <citation type="journal article" date="2022" name="Elife">
        <title>Obligate sexual reproduction of a homothallic fungus closely related to the Cryptococcus pathogenic species complex.</title>
        <authorList>
            <person name="Passer A.R."/>
            <person name="Clancey S.A."/>
            <person name="Shea T."/>
            <person name="David-Palma M."/>
            <person name="Averette A.F."/>
            <person name="Boekhout T."/>
            <person name="Porcel B.M."/>
            <person name="Nowrousian M."/>
            <person name="Cuomo C.A."/>
            <person name="Sun S."/>
            <person name="Heitman J."/>
            <person name="Coelho M.A."/>
        </authorList>
    </citation>
    <scope>NUCLEOTIDE SEQUENCE</scope>
    <source>
        <strain evidence="8">CBS 7841</strain>
    </source>
</reference>
<dbReference type="Pfam" id="PF00018">
    <property type="entry name" value="SH3_1"/>
    <property type="match status" value="1"/>
</dbReference>
<evidence type="ECO:0000256" key="2">
    <source>
        <dbReference type="ARBA" id="ARBA00022443"/>
    </source>
</evidence>
<dbReference type="OrthoDB" id="5340910at2759"/>
<dbReference type="GO" id="GO:0071944">
    <property type="term" value="C:cell periphery"/>
    <property type="evidence" value="ECO:0007669"/>
    <property type="project" value="UniProtKB-ARBA"/>
</dbReference>
<feature type="compositionally biased region" description="Low complexity" evidence="6">
    <location>
        <begin position="79"/>
        <end position="94"/>
    </location>
</feature>
<feature type="compositionally biased region" description="Polar residues" evidence="6">
    <location>
        <begin position="95"/>
        <end position="105"/>
    </location>
</feature>
<feature type="compositionally biased region" description="Low complexity" evidence="6">
    <location>
        <begin position="62"/>
        <end position="72"/>
    </location>
</feature>
<evidence type="ECO:0000256" key="1">
    <source>
        <dbReference type="ARBA" id="ARBA00004167"/>
    </source>
</evidence>
<keyword evidence="9" id="KW-1185">Reference proteome</keyword>
<keyword evidence="4 7" id="KW-1133">Transmembrane helix</keyword>
<feature type="region of interest" description="Disordered" evidence="6">
    <location>
        <begin position="1"/>
        <end position="34"/>
    </location>
</feature>
<dbReference type="KEGG" id="cdep:91088240"/>
<dbReference type="AlphaFoldDB" id="A0A1E3IBN4"/>
<dbReference type="Proteomes" id="UP000094043">
    <property type="component" value="Chromosome 4"/>
</dbReference>
<feature type="transmembrane region" description="Helical" evidence="7">
    <location>
        <begin position="149"/>
        <end position="172"/>
    </location>
</feature>
<dbReference type="PANTHER" id="PTHR15549">
    <property type="entry name" value="PAIRED IMMUNOGLOBULIN-LIKE TYPE 2 RECEPTOR"/>
    <property type="match status" value="1"/>
</dbReference>
<feature type="compositionally biased region" description="Low complexity" evidence="6">
    <location>
        <begin position="106"/>
        <end position="148"/>
    </location>
</feature>
<dbReference type="InterPro" id="IPR036028">
    <property type="entry name" value="SH3-like_dom_sf"/>
</dbReference>